<feature type="transmembrane region" description="Helical" evidence="1">
    <location>
        <begin position="20"/>
        <end position="42"/>
    </location>
</feature>
<dbReference type="EMBL" id="JADKNH010000001">
    <property type="protein sequence ID" value="MBF4691624.1"/>
    <property type="molecule type" value="Genomic_DNA"/>
</dbReference>
<proteinExistence type="predicted"/>
<accession>A0ABR9ZPR3</accession>
<evidence type="ECO:0000313" key="3">
    <source>
        <dbReference type="Proteomes" id="UP000614200"/>
    </source>
</evidence>
<comment type="caution">
    <text evidence="2">The sequence shown here is derived from an EMBL/GenBank/DDBJ whole genome shotgun (WGS) entry which is preliminary data.</text>
</comment>
<evidence type="ECO:0000256" key="1">
    <source>
        <dbReference type="SAM" id="Phobius"/>
    </source>
</evidence>
<dbReference type="Proteomes" id="UP000614200">
    <property type="component" value="Unassembled WGS sequence"/>
</dbReference>
<keyword evidence="1" id="KW-1133">Transmembrane helix</keyword>
<reference evidence="2 3" key="1">
    <citation type="submission" date="2020-11" db="EMBL/GenBank/DDBJ databases">
        <title>Fusibacter basophilias sp. nov.</title>
        <authorList>
            <person name="Qiu D."/>
        </authorList>
    </citation>
    <scope>NUCLEOTIDE SEQUENCE [LARGE SCALE GENOMIC DNA]</scope>
    <source>
        <strain evidence="2 3">Q10-2</strain>
    </source>
</reference>
<keyword evidence="3" id="KW-1185">Reference proteome</keyword>
<gene>
    <name evidence="2" type="ORF">ISU02_00765</name>
</gene>
<organism evidence="2 3">
    <name type="scientific">Fusibacter ferrireducens</name>
    <dbReference type="NCBI Taxonomy" id="2785058"/>
    <lineage>
        <taxon>Bacteria</taxon>
        <taxon>Bacillati</taxon>
        <taxon>Bacillota</taxon>
        <taxon>Clostridia</taxon>
        <taxon>Eubacteriales</taxon>
        <taxon>Eubacteriales Family XII. Incertae Sedis</taxon>
        <taxon>Fusibacter</taxon>
    </lineage>
</organism>
<keyword evidence="1" id="KW-0812">Transmembrane</keyword>
<evidence type="ECO:0008006" key="4">
    <source>
        <dbReference type="Google" id="ProtNLM"/>
    </source>
</evidence>
<name>A0ABR9ZPR3_9FIRM</name>
<dbReference type="RefSeq" id="WP_194699870.1">
    <property type="nucleotide sequence ID" value="NZ_JADKNH010000001.1"/>
</dbReference>
<feature type="transmembrane region" description="Helical" evidence="1">
    <location>
        <begin position="54"/>
        <end position="80"/>
    </location>
</feature>
<protein>
    <recommendedName>
        <fullName evidence="4">ABC3 transporter permease protein domain-containing protein</fullName>
    </recommendedName>
</protein>
<keyword evidence="1" id="KW-0472">Membrane</keyword>
<evidence type="ECO:0000313" key="2">
    <source>
        <dbReference type="EMBL" id="MBF4691624.1"/>
    </source>
</evidence>
<sequence length="94" mass="10991">MRSIGLSRRQLLRTIQYEGLILAFWHILLTLCLGTPVGYYLVTYLKSPWVWRFPIYHFIGYALVAITFSVMISTAIIHVLNKKILVEQLRDHSI</sequence>